<reference evidence="2 3" key="1">
    <citation type="journal article" date="2023" name="Life. Sci Alliance">
        <title>Evolutionary insights into 3D genome organization and epigenetic landscape of Vigna mungo.</title>
        <authorList>
            <person name="Junaid A."/>
            <person name="Singh B."/>
            <person name="Bhatia S."/>
        </authorList>
    </citation>
    <scope>NUCLEOTIDE SEQUENCE [LARGE SCALE GENOMIC DNA]</scope>
    <source>
        <strain evidence="2">Urdbean</strain>
    </source>
</reference>
<dbReference type="Proteomes" id="UP001374535">
    <property type="component" value="Chromosome 1"/>
</dbReference>
<feature type="region of interest" description="Disordered" evidence="1">
    <location>
        <begin position="1"/>
        <end position="46"/>
    </location>
</feature>
<evidence type="ECO:0000256" key="1">
    <source>
        <dbReference type="SAM" id="MobiDB-lite"/>
    </source>
</evidence>
<dbReference type="EMBL" id="CP144700">
    <property type="protein sequence ID" value="WVZ25164.1"/>
    <property type="molecule type" value="Genomic_DNA"/>
</dbReference>
<name>A0AAQ3SAD9_VIGMU</name>
<keyword evidence="3" id="KW-1185">Reference proteome</keyword>
<sequence>MSSRQPLHATNHPSRHHPIALPTSTKPNQNQTLAPPPLTHLQKNREPPLCINHARHHWVSLSALRKQSHSMNLRSSSPSTIARASRAITIHEPQPSCALEEEPYLKVSFLQPENTVTKVKSF</sequence>
<accession>A0AAQ3SAD9</accession>
<gene>
    <name evidence="2" type="ORF">V8G54_003708</name>
</gene>
<protein>
    <submittedName>
        <fullName evidence="2">Uncharacterized protein</fullName>
    </submittedName>
</protein>
<feature type="compositionally biased region" description="Polar residues" evidence="1">
    <location>
        <begin position="22"/>
        <end position="33"/>
    </location>
</feature>
<proteinExistence type="predicted"/>
<evidence type="ECO:0000313" key="2">
    <source>
        <dbReference type="EMBL" id="WVZ25164.1"/>
    </source>
</evidence>
<evidence type="ECO:0000313" key="3">
    <source>
        <dbReference type="Proteomes" id="UP001374535"/>
    </source>
</evidence>
<organism evidence="2 3">
    <name type="scientific">Vigna mungo</name>
    <name type="common">Black gram</name>
    <name type="synonym">Phaseolus mungo</name>
    <dbReference type="NCBI Taxonomy" id="3915"/>
    <lineage>
        <taxon>Eukaryota</taxon>
        <taxon>Viridiplantae</taxon>
        <taxon>Streptophyta</taxon>
        <taxon>Embryophyta</taxon>
        <taxon>Tracheophyta</taxon>
        <taxon>Spermatophyta</taxon>
        <taxon>Magnoliopsida</taxon>
        <taxon>eudicotyledons</taxon>
        <taxon>Gunneridae</taxon>
        <taxon>Pentapetalae</taxon>
        <taxon>rosids</taxon>
        <taxon>fabids</taxon>
        <taxon>Fabales</taxon>
        <taxon>Fabaceae</taxon>
        <taxon>Papilionoideae</taxon>
        <taxon>50 kb inversion clade</taxon>
        <taxon>NPAAA clade</taxon>
        <taxon>indigoferoid/millettioid clade</taxon>
        <taxon>Phaseoleae</taxon>
        <taxon>Vigna</taxon>
    </lineage>
</organism>
<dbReference type="AlphaFoldDB" id="A0AAQ3SAD9"/>